<keyword evidence="2" id="KW-1185">Reference proteome</keyword>
<name>A0A0B0PN18_GOSAR</name>
<dbReference type="EMBL" id="KN436416">
    <property type="protein sequence ID" value="KHG26405.1"/>
    <property type="molecule type" value="Genomic_DNA"/>
</dbReference>
<reference evidence="2" key="1">
    <citation type="submission" date="2014-09" db="EMBL/GenBank/DDBJ databases">
        <authorList>
            <person name="Mudge J."/>
            <person name="Ramaraj T."/>
            <person name="Lindquist I.E."/>
            <person name="Bharti A.K."/>
            <person name="Sundararajan A."/>
            <person name="Cameron C.T."/>
            <person name="Woodward J.E."/>
            <person name="May G.D."/>
            <person name="Brubaker C."/>
            <person name="Broadhvest J."/>
            <person name="Wilkins T.A."/>
        </authorList>
    </citation>
    <scope>NUCLEOTIDE SEQUENCE</scope>
    <source>
        <strain evidence="2">cv. AKA8401</strain>
    </source>
</reference>
<evidence type="ECO:0000313" key="1">
    <source>
        <dbReference type="EMBL" id="KHG26405.1"/>
    </source>
</evidence>
<protein>
    <submittedName>
        <fullName evidence="1">Uncharacterized protein</fullName>
    </submittedName>
</protein>
<gene>
    <name evidence="1" type="ORF">F383_04045</name>
</gene>
<accession>A0A0B0PN18</accession>
<proteinExistence type="predicted"/>
<evidence type="ECO:0000313" key="2">
    <source>
        <dbReference type="Proteomes" id="UP000032142"/>
    </source>
</evidence>
<sequence length="23" mass="2685">MSGTLASTYDLHVRPRLGHWHHI</sequence>
<dbReference type="AlphaFoldDB" id="A0A0B0PN18"/>
<organism evidence="1 2">
    <name type="scientific">Gossypium arboreum</name>
    <name type="common">Tree cotton</name>
    <name type="synonym">Gossypium nanking</name>
    <dbReference type="NCBI Taxonomy" id="29729"/>
    <lineage>
        <taxon>Eukaryota</taxon>
        <taxon>Viridiplantae</taxon>
        <taxon>Streptophyta</taxon>
        <taxon>Embryophyta</taxon>
        <taxon>Tracheophyta</taxon>
        <taxon>Spermatophyta</taxon>
        <taxon>Magnoliopsida</taxon>
        <taxon>eudicotyledons</taxon>
        <taxon>Gunneridae</taxon>
        <taxon>Pentapetalae</taxon>
        <taxon>rosids</taxon>
        <taxon>malvids</taxon>
        <taxon>Malvales</taxon>
        <taxon>Malvaceae</taxon>
        <taxon>Malvoideae</taxon>
        <taxon>Gossypium</taxon>
    </lineage>
</organism>
<dbReference type="Proteomes" id="UP000032142">
    <property type="component" value="Unassembled WGS sequence"/>
</dbReference>